<feature type="compositionally biased region" description="Basic residues" evidence="1">
    <location>
        <begin position="9"/>
        <end position="18"/>
    </location>
</feature>
<feature type="region of interest" description="Disordered" evidence="1">
    <location>
        <begin position="1"/>
        <end position="74"/>
    </location>
</feature>
<gene>
    <name evidence="2" type="ORF">EVJ58_g9978</name>
</gene>
<sequence>MPPSPISSKSKRNARHAQRGSPPKRTSSEGTSSSADSTELAARSSSDDDDEFERASPSTSIEYQPEELDEPISWTFKNGDPVWIKTEDGEWLQGAIAGANTRKGATRQKEGLFFPVAFRHNSRKYFAPLNGDIKPDNAEVRRLLSEGGWL</sequence>
<organism evidence="2 3">
    <name type="scientific">Rhodofomes roseus</name>
    <dbReference type="NCBI Taxonomy" id="34475"/>
    <lineage>
        <taxon>Eukaryota</taxon>
        <taxon>Fungi</taxon>
        <taxon>Dikarya</taxon>
        <taxon>Basidiomycota</taxon>
        <taxon>Agaricomycotina</taxon>
        <taxon>Agaricomycetes</taxon>
        <taxon>Polyporales</taxon>
        <taxon>Rhodofomes</taxon>
    </lineage>
</organism>
<reference evidence="2 3" key="1">
    <citation type="submission" date="2019-01" db="EMBL/GenBank/DDBJ databases">
        <title>Genome sequencing of the rare red list fungi Fomitopsis rosea.</title>
        <authorList>
            <person name="Buettner E."/>
            <person name="Kellner H."/>
        </authorList>
    </citation>
    <scope>NUCLEOTIDE SEQUENCE [LARGE SCALE GENOMIC DNA]</scope>
    <source>
        <strain evidence="2 3">DSM 105464</strain>
    </source>
</reference>
<dbReference type="EMBL" id="SEKV01000963">
    <property type="protein sequence ID" value="TFY52509.1"/>
    <property type="molecule type" value="Genomic_DNA"/>
</dbReference>
<dbReference type="STRING" id="34475.A0A4Y9XVF2"/>
<comment type="caution">
    <text evidence="2">The sequence shown here is derived from an EMBL/GenBank/DDBJ whole genome shotgun (WGS) entry which is preliminary data.</text>
</comment>
<protein>
    <submittedName>
        <fullName evidence="2">Uncharacterized protein</fullName>
    </submittedName>
</protein>
<evidence type="ECO:0000256" key="1">
    <source>
        <dbReference type="SAM" id="MobiDB-lite"/>
    </source>
</evidence>
<feature type="compositionally biased region" description="Low complexity" evidence="1">
    <location>
        <begin position="28"/>
        <end position="38"/>
    </location>
</feature>
<dbReference type="AlphaFoldDB" id="A0A4Y9XVF2"/>
<evidence type="ECO:0000313" key="2">
    <source>
        <dbReference type="EMBL" id="TFY52509.1"/>
    </source>
</evidence>
<proteinExistence type="predicted"/>
<dbReference type="Proteomes" id="UP000298390">
    <property type="component" value="Unassembled WGS sequence"/>
</dbReference>
<accession>A0A4Y9XVF2</accession>
<evidence type="ECO:0000313" key="3">
    <source>
        <dbReference type="Proteomes" id="UP000298390"/>
    </source>
</evidence>
<name>A0A4Y9XVF2_9APHY</name>